<gene>
    <name evidence="2" type="ORF">UFOVP592_7</name>
</gene>
<proteinExistence type="predicted"/>
<evidence type="ECO:0000256" key="1">
    <source>
        <dbReference type="SAM" id="MobiDB-lite"/>
    </source>
</evidence>
<dbReference type="EMBL" id="LR796558">
    <property type="protein sequence ID" value="CAB4151255.1"/>
    <property type="molecule type" value="Genomic_DNA"/>
</dbReference>
<protein>
    <submittedName>
        <fullName evidence="2">Uncharacterized protein</fullName>
    </submittedName>
</protein>
<sequence length="128" mass="14471">MANYTKVIRGETPDPRVLTPLPDQVYRVIGRSDGKSPRPETRGKSNTIFGFIGLEDGLPYHVNLVYGYDSVDYWSVLDKLPPGPVDKKLYVVFDTGWLVAPGEISQKSQPRRYKMAPAQRTDPEDLFN</sequence>
<reference evidence="2" key="1">
    <citation type="submission" date="2020-04" db="EMBL/GenBank/DDBJ databases">
        <authorList>
            <person name="Chiriac C."/>
            <person name="Salcher M."/>
            <person name="Ghai R."/>
            <person name="Kavagutti S V."/>
        </authorList>
    </citation>
    <scope>NUCLEOTIDE SEQUENCE</scope>
</reference>
<feature type="region of interest" description="Disordered" evidence="1">
    <location>
        <begin position="106"/>
        <end position="128"/>
    </location>
</feature>
<organism evidence="2">
    <name type="scientific">uncultured Caudovirales phage</name>
    <dbReference type="NCBI Taxonomy" id="2100421"/>
    <lineage>
        <taxon>Viruses</taxon>
        <taxon>Duplodnaviria</taxon>
        <taxon>Heunggongvirae</taxon>
        <taxon>Uroviricota</taxon>
        <taxon>Caudoviricetes</taxon>
        <taxon>Peduoviridae</taxon>
        <taxon>Maltschvirus</taxon>
        <taxon>Maltschvirus maltsch</taxon>
    </lineage>
</organism>
<evidence type="ECO:0000313" key="2">
    <source>
        <dbReference type="EMBL" id="CAB4151255.1"/>
    </source>
</evidence>
<name>A0A6J5MVJ3_9CAUD</name>
<accession>A0A6J5MVJ3</accession>